<protein>
    <submittedName>
        <fullName evidence="2">Uncharacterized protein</fullName>
    </submittedName>
</protein>
<evidence type="ECO:0000256" key="1">
    <source>
        <dbReference type="SAM" id="SignalP"/>
    </source>
</evidence>
<dbReference type="PROSITE" id="PS51257">
    <property type="entry name" value="PROKAR_LIPOPROTEIN"/>
    <property type="match status" value="1"/>
</dbReference>
<organism evidence="2">
    <name type="scientific">Spongospora subterranea</name>
    <dbReference type="NCBI Taxonomy" id="70186"/>
    <lineage>
        <taxon>Eukaryota</taxon>
        <taxon>Sar</taxon>
        <taxon>Rhizaria</taxon>
        <taxon>Endomyxa</taxon>
        <taxon>Phytomyxea</taxon>
        <taxon>Plasmodiophorida</taxon>
        <taxon>Plasmodiophoridae</taxon>
        <taxon>Spongospora</taxon>
    </lineage>
</organism>
<sequence>MKIQVFILLGLMCASAFSACTYLATGATLSGTTYYIGSDAAAKICCVKAGSAGSDVTLGAAGSGTCTAKAILVANSKLWVVADITTGGTPLDTTTGYVAITPVGSLPANAIAIGQVETTALGTTVKSSYIASVDTAGTTWAAITWDATTAPAVCSTSGSNTNLISIKATPASSNFFVDQTAAPNTDMTSP</sequence>
<feature type="non-terminal residue" evidence="2">
    <location>
        <position position="190"/>
    </location>
</feature>
<dbReference type="EMBL" id="HACM01003554">
    <property type="protein sequence ID" value="CRZ03996.1"/>
    <property type="molecule type" value="Transcribed_RNA"/>
</dbReference>
<reference evidence="2" key="1">
    <citation type="submission" date="2015-04" db="EMBL/GenBank/DDBJ databases">
        <title>The genome sequence of the plant pathogenic Rhizarian Plasmodiophora brassicae reveals insights in its biotrophic life cycle and the origin of chitin synthesis.</title>
        <authorList>
            <person name="Schwelm A."/>
            <person name="Fogelqvist J."/>
            <person name="Knaust A."/>
            <person name="Julke S."/>
            <person name="Lilja T."/>
            <person name="Dhandapani V."/>
            <person name="Bonilla-Rosso G."/>
            <person name="Karlsson M."/>
            <person name="Shevchenko A."/>
            <person name="Choi S.R."/>
            <person name="Kim H.G."/>
            <person name="Park J.Y."/>
            <person name="Lim Y.P."/>
            <person name="Ludwig-Muller J."/>
            <person name="Dixelius C."/>
        </authorList>
    </citation>
    <scope>NUCLEOTIDE SEQUENCE</scope>
    <source>
        <tissue evidence="2">Potato root galls</tissue>
    </source>
</reference>
<accession>A0A0H5QR85</accession>
<feature type="chain" id="PRO_5005223674" evidence="1">
    <location>
        <begin position="19"/>
        <end position="190"/>
    </location>
</feature>
<evidence type="ECO:0000313" key="2">
    <source>
        <dbReference type="EMBL" id="CRZ03996.1"/>
    </source>
</evidence>
<feature type="signal peptide" evidence="1">
    <location>
        <begin position="1"/>
        <end position="18"/>
    </location>
</feature>
<dbReference type="AlphaFoldDB" id="A0A0H5QR85"/>
<name>A0A0H5QR85_9EUKA</name>
<keyword evidence="1" id="KW-0732">Signal</keyword>
<proteinExistence type="predicted"/>